<dbReference type="InterPro" id="IPR011992">
    <property type="entry name" value="EF-hand-dom_pair"/>
</dbReference>
<sequence>MKAIPIVLIIASLVTSVDARPRLAPPKRDKAADKREAEEKKAREKKRDAIQEYMHRKDSNKDGSLSRDEFVAGETDQDAAGKKFDQYNKNGDRSLSKSEIEEMLGL</sequence>
<evidence type="ECO:0000256" key="1">
    <source>
        <dbReference type="SAM" id="MobiDB-lite"/>
    </source>
</evidence>
<dbReference type="PROSITE" id="PS00018">
    <property type="entry name" value="EF_HAND_1"/>
    <property type="match status" value="1"/>
</dbReference>
<feature type="region of interest" description="Disordered" evidence="1">
    <location>
        <begin position="19"/>
        <end position="106"/>
    </location>
</feature>
<name>A0ABU9AXW3_9BACT</name>
<evidence type="ECO:0008006" key="4">
    <source>
        <dbReference type="Google" id="ProtNLM"/>
    </source>
</evidence>
<accession>A0ABU9AXW3</accession>
<protein>
    <recommendedName>
        <fullName evidence="4">EF-hand domain-containing protein</fullName>
    </recommendedName>
</protein>
<gene>
    <name evidence="2" type="ORF">WKV53_14965</name>
</gene>
<keyword evidence="3" id="KW-1185">Reference proteome</keyword>
<evidence type="ECO:0000313" key="2">
    <source>
        <dbReference type="EMBL" id="MEK7951814.1"/>
    </source>
</evidence>
<dbReference type="SUPFAM" id="SSF47473">
    <property type="entry name" value="EF-hand"/>
    <property type="match status" value="1"/>
</dbReference>
<dbReference type="Gene3D" id="1.10.238.10">
    <property type="entry name" value="EF-hand"/>
    <property type="match status" value="1"/>
</dbReference>
<dbReference type="RefSeq" id="WP_341405571.1">
    <property type="nucleotide sequence ID" value="NZ_JBBUKT010000005.1"/>
</dbReference>
<proteinExistence type="predicted"/>
<feature type="compositionally biased region" description="Basic and acidic residues" evidence="1">
    <location>
        <begin position="26"/>
        <end position="70"/>
    </location>
</feature>
<feature type="compositionally biased region" description="Basic and acidic residues" evidence="1">
    <location>
        <begin position="79"/>
        <end position="100"/>
    </location>
</feature>
<evidence type="ECO:0000313" key="3">
    <source>
        <dbReference type="Proteomes" id="UP001371305"/>
    </source>
</evidence>
<organism evidence="2 3">
    <name type="scientific">Luteolibacter soli</name>
    <dbReference type="NCBI Taxonomy" id="3135280"/>
    <lineage>
        <taxon>Bacteria</taxon>
        <taxon>Pseudomonadati</taxon>
        <taxon>Verrucomicrobiota</taxon>
        <taxon>Verrucomicrobiia</taxon>
        <taxon>Verrucomicrobiales</taxon>
        <taxon>Verrucomicrobiaceae</taxon>
        <taxon>Luteolibacter</taxon>
    </lineage>
</organism>
<comment type="caution">
    <text evidence="2">The sequence shown here is derived from an EMBL/GenBank/DDBJ whole genome shotgun (WGS) entry which is preliminary data.</text>
</comment>
<dbReference type="Proteomes" id="UP001371305">
    <property type="component" value="Unassembled WGS sequence"/>
</dbReference>
<dbReference type="InterPro" id="IPR018247">
    <property type="entry name" value="EF_Hand_1_Ca_BS"/>
</dbReference>
<dbReference type="EMBL" id="JBBUKT010000005">
    <property type="protein sequence ID" value="MEK7951814.1"/>
    <property type="molecule type" value="Genomic_DNA"/>
</dbReference>
<reference evidence="2 3" key="1">
    <citation type="submission" date="2024-04" db="EMBL/GenBank/DDBJ databases">
        <title>Luteolibacter sp. isolated from soil.</title>
        <authorList>
            <person name="An J."/>
        </authorList>
    </citation>
    <scope>NUCLEOTIDE SEQUENCE [LARGE SCALE GENOMIC DNA]</scope>
    <source>
        <strain evidence="2 3">Y139</strain>
    </source>
</reference>